<dbReference type="InterPro" id="IPR053259">
    <property type="entry name" value="Golvesin-related_Golgi"/>
</dbReference>
<dbReference type="SUPFAM" id="SSF52540">
    <property type="entry name" value="P-loop containing nucleoside triphosphate hydrolases"/>
    <property type="match status" value="1"/>
</dbReference>
<sequence length="264" mass="31777">MNLFLHIPKSAGSTLRYIIKEKYPHSFGVVNWHWTNWKDEIYLKNNYDFNKLSQNKIIYGHFNYGLHEHINEEVKYFTILRDPFKRVQSGYFHILRDSHSAFYREIKNMSFEEYLKSKLILDVDNGQVRRISGVGNEVPFGEITEIHYEKAIQNIEKHFLFVGLTENFNASLFLLSKLMNWKSPYYWTQNKGKNKKAELINPVDQQLVKDINQWDYKLYDYCRNKLDSQLSETDFDEQRFQFRNKLYNISLFPTKVLKKIKSKL</sequence>
<reference evidence="2" key="1">
    <citation type="journal article" date="2019" name="Int. J. Syst. Evol. Microbiol.">
        <title>The Global Catalogue of Microorganisms (GCM) 10K type strain sequencing project: providing services to taxonomists for standard genome sequencing and annotation.</title>
        <authorList>
            <consortium name="The Broad Institute Genomics Platform"/>
            <consortium name="The Broad Institute Genome Sequencing Center for Infectious Disease"/>
            <person name="Wu L."/>
            <person name="Ma J."/>
        </authorList>
    </citation>
    <scope>NUCLEOTIDE SEQUENCE [LARGE SCALE GENOMIC DNA]</scope>
    <source>
        <strain evidence="2">CGMCC 1.10832</strain>
    </source>
</reference>
<keyword evidence="2" id="KW-1185">Reference proteome</keyword>
<dbReference type="EMBL" id="BMEC01000003">
    <property type="protein sequence ID" value="GGC28321.1"/>
    <property type="molecule type" value="Genomic_DNA"/>
</dbReference>
<dbReference type="InterPro" id="IPR005331">
    <property type="entry name" value="Sulfotransferase"/>
</dbReference>
<protein>
    <recommendedName>
        <fullName evidence="3">Sulfotransferase family protein</fullName>
    </recommendedName>
</protein>
<evidence type="ECO:0000313" key="1">
    <source>
        <dbReference type="EMBL" id="GGC28321.1"/>
    </source>
</evidence>
<dbReference type="PANTHER" id="PTHR32301:SF6">
    <property type="entry name" value="GOLVESIN-RELATED"/>
    <property type="match status" value="1"/>
</dbReference>
<evidence type="ECO:0000313" key="2">
    <source>
        <dbReference type="Proteomes" id="UP000636010"/>
    </source>
</evidence>
<dbReference type="Gene3D" id="3.40.50.300">
    <property type="entry name" value="P-loop containing nucleotide triphosphate hydrolases"/>
    <property type="match status" value="1"/>
</dbReference>
<proteinExistence type="predicted"/>
<dbReference type="Proteomes" id="UP000636010">
    <property type="component" value="Unassembled WGS sequence"/>
</dbReference>
<dbReference type="Pfam" id="PF03567">
    <property type="entry name" value="Sulfotransfer_2"/>
    <property type="match status" value="1"/>
</dbReference>
<dbReference type="InterPro" id="IPR027417">
    <property type="entry name" value="P-loop_NTPase"/>
</dbReference>
<name>A0ABQ1LUD2_9BACT</name>
<comment type="caution">
    <text evidence="1">The sequence shown here is derived from an EMBL/GenBank/DDBJ whole genome shotgun (WGS) entry which is preliminary data.</text>
</comment>
<organism evidence="1 2">
    <name type="scientific">Marivirga lumbricoides</name>
    <dbReference type="NCBI Taxonomy" id="1046115"/>
    <lineage>
        <taxon>Bacteria</taxon>
        <taxon>Pseudomonadati</taxon>
        <taxon>Bacteroidota</taxon>
        <taxon>Cytophagia</taxon>
        <taxon>Cytophagales</taxon>
        <taxon>Marivirgaceae</taxon>
        <taxon>Marivirga</taxon>
    </lineage>
</organism>
<accession>A0ABQ1LUD2</accession>
<dbReference type="RefSeq" id="WP_188461294.1">
    <property type="nucleotide sequence ID" value="NZ_BAABHU010000003.1"/>
</dbReference>
<dbReference type="PANTHER" id="PTHR32301">
    <property type="entry name" value="COUNTIN RECEPTOR CNR3-RELATED"/>
    <property type="match status" value="1"/>
</dbReference>
<evidence type="ECO:0008006" key="3">
    <source>
        <dbReference type="Google" id="ProtNLM"/>
    </source>
</evidence>
<gene>
    <name evidence="1" type="ORF">GCM10011506_12110</name>
</gene>